<proteinExistence type="predicted"/>
<dbReference type="RefSeq" id="WP_249246103.1">
    <property type="nucleotide sequence ID" value="NZ_JAKPBZ010000115.1"/>
</dbReference>
<dbReference type="Pfam" id="PF12833">
    <property type="entry name" value="HTH_18"/>
    <property type="match status" value="1"/>
</dbReference>
<keyword evidence="1" id="KW-0805">Transcription regulation</keyword>
<dbReference type="SUPFAM" id="SSF46689">
    <property type="entry name" value="Homeodomain-like"/>
    <property type="match status" value="2"/>
</dbReference>
<name>A0ABT0MYY2_9GAMM</name>
<dbReference type="EMBL" id="JAKPBZ010000115">
    <property type="protein sequence ID" value="MCL2895071.1"/>
    <property type="molecule type" value="Genomic_DNA"/>
</dbReference>
<gene>
    <name evidence="5" type="ORF">MFP26_20595</name>
</gene>
<dbReference type="InterPro" id="IPR009057">
    <property type="entry name" value="Homeodomain-like_sf"/>
</dbReference>
<reference evidence="5 6" key="1">
    <citation type="submission" date="2022-02" db="EMBL/GenBank/DDBJ databases">
        <title>Description of Brenneria tiliae sp. nov. isolated from symptomatic Tilia x moltkei and Tilia x europaea trees in the UK.</title>
        <authorList>
            <person name="Kile H."/>
        </authorList>
    </citation>
    <scope>NUCLEOTIDE SEQUENCE [LARGE SCALE GENOMIC DNA]</scope>
    <source>
        <strain evidence="5 6">MC1SB4.1</strain>
    </source>
</reference>
<feature type="domain" description="HTH araC/xylS-type" evidence="4">
    <location>
        <begin position="198"/>
        <end position="296"/>
    </location>
</feature>
<dbReference type="PANTHER" id="PTHR46796:SF14">
    <property type="entry name" value="TRANSCRIPTIONAL REGULATORY PROTEIN"/>
    <property type="match status" value="1"/>
</dbReference>
<comment type="caution">
    <text evidence="5">The sequence shown here is derived from an EMBL/GenBank/DDBJ whole genome shotgun (WGS) entry which is preliminary data.</text>
</comment>
<evidence type="ECO:0000259" key="4">
    <source>
        <dbReference type="PROSITE" id="PS01124"/>
    </source>
</evidence>
<dbReference type="Gene3D" id="1.10.10.60">
    <property type="entry name" value="Homeodomain-like"/>
    <property type="match status" value="1"/>
</dbReference>
<accession>A0ABT0MYY2</accession>
<keyword evidence="6" id="KW-1185">Reference proteome</keyword>
<evidence type="ECO:0000256" key="1">
    <source>
        <dbReference type="ARBA" id="ARBA00023015"/>
    </source>
</evidence>
<organism evidence="5 6">
    <name type="scientific">Brenneria tiliae</name>
    <dbReference type="NCBI Taxonomy" id="2914984"/>
    <lineage>
        <taxon>Bacteria</taxon>
        <taxon>Pseudomonadati</taxon>
        <taxon>Pseudomonadota</taxon>
        <taxon>Gammaproteobacteria</taxon>
        <taxon>Enterobacterales</taxon>
        <taxon>Pectobacteriaceae</taxon>
        <taxon>Brenneria</taxon>
    </lineage>
</organism>
<dbReference type="PANTHER" id="PTHR46796">
    <property type="entry name" value="HTH-TYPE TRANSCRIPTIONAL ACTIVATOR RHAS-RELATED"/>
    <property type="match status" value="1"/>
</dbReference>
<dbReference type="SMART" id="SM00342">
    <property type="entry name" value="HTH_ARAC"/>
    <property type="match status" value="1"/>
</dbReference>
<sequence>MRNDTWSTYSEFYRKSGYSSFSQQHRESKGKFPFRMILVEQNAHNFTDPALEETIIALPLKTERNCRWSWSINDRNYTRISQPGRMLVVPSNTTSEWEVNARRTVLVLAVPNKTTKMILGGACPTTLENMFDPLTSDTWEEPLVEQMMNRLWLCANSGSLNNSYLADGLIMSIISQLLIIAGTQLDNPQIALPQWRMKRVKEYVFSRLADEISLNDLADAAGLSVRHFSRNFQKETGETPLRWVMKLRAEKSMDLLKNPALSLHDIAETCGFSSQSHFTTALKNLTGLTPYKWRQLHRQ</sequence>
<protein>
    <submittedName>
        <fullName evidence="5">AraC family transcriptional regulator</fullName>
    </submittedName>
</protein>
<keyword evidence="2" id="KW-0238">DNA-binding</keyword>
<dbReference type="Proteomes" id="UP001203069">
    <property type="component" value="Unassembled WGS sequence"/>
</dbReference>
<dbReference type="InterPro" id="IPR018060">
    <property type="entry name" value="HTH_AraC"/>
</dbReference>
<evidence type="ECO:0000313" key="6">
    <source>
        <dbReference type="Proteomes" id="UP001203069"/>
    </source>
</evidence>
<evidence type="ECO:0000313" key="5">
    <source>
        <dbReference type="EMBL" id="MCL2895071.1"/>
    </source>
</evidence>
<evidence type="ECO:0000256" key="2">
    <source>
        <dbReference type="ARBA" id="ARBA00023125"/>
    </source>
</evidence>
<evidence type="ECO:0000256" key="3">
    <source>
        <dbReference type="ARBA" id="ARBA00023163"/>
    </source>
</evidence>
<keyword evidence="3" id="KW-0804">Transcription</keyword>
<dbReference type="PROSITE" id="PS01124">
    <property type="entry name" value="HTH_ARAC_FAMILY_2"/>
    <property type="match status" value="1"/>
</dbReference>
<dbReference type="InterPro" id="IPR050204">
    <property type="entry name" value="AraC_XylS_family_regulators"/>
</dbReference>